<dbReference type="EMBL" id="CAJVPY010024382">
    <property type="protein sequence ID" value="CAG8786613.1"/>
    <property type="molecule type" value="Genomic_DNA"/>
</dbReference>
<gene>
    <name evidence="1" type="ORF">DERYTH_LOCUS20540</name>
</gene>
<accession>A0A9N9JL98</accession>
<feature type="non-terminal residue" evidence="1">
    <location>
        <position position="1"/>
    </location>
</feature>
<protein>
    <submittedName>
        <fullName evidence="1">528_t:CDS:1</fullName>
    </submittedName>
</protein>
<dbReference type="AlphaFoldDB" id="A0A9N9JL98"/>
<dbReference type="Proteomes" id="UP000789405">
    <property type="component" value="Unassembled WGS sequence"/>
</dbReference>
<name>A0A9N9JL98_9GLOM</name>
<reference evidence="1" key="1">
    <citation type="submission" date="2021-06" db="EMBL/GenBank/DDBJ databases">
        <authorList>
            <person name="Kallberg Y."/>
            <person name="Tangrot J."/>
            <person name="Rosling A."/>
        </authorList>
    </citation>
    <scope>NUCLEOTIDE SEQUENCE</scope>
    <source>
        <strain evidence="1">MA453B</strain>
    </source>
</reference>
<feature type="non-terminal residue" evidence="1">
    <location>
        <position position="62"/>
    </location>
</feature>
<organism evidence="1 2">
    <name type="scientific">Dentiscutata erythropus</name>
    <dbReference type="NCBI Taxonomy" id="1348616"/>
    <lineage>
        <taxon>Eukaryota</taxon>
        <taxon>Fungi</taxon>
        <taxon>Fungi incertae sedis</taxon>
        <taxon>Mucoromycota</taxon>
        <taxon>Glomeromycotina</taxon>
        <taxon>Glomeromycetes</taxon>
        <taxon>Diversisporales</taxon>
        <taxon>Gigasporaceae</taxon>
        <taxon>Dentiscutata</taxon>
    </lineage>
</organism>
<keyword evidence="2" id="KW-1185">Reference proteome</keyword>
<evidence type="ECO:0000313" key="2">
    <source>
        <dbReference type="Proteomes" id="UP000789405"/>
    </source>
</evidence>
<proteinExistence type="predicted"/>
<sequence>NLMQGIIREDCVPKFNKAFRQQLFSPRLLHQNRKTRYKNTKYKPSMSSASEMAYGQAFQFKK</sequence>
<comment type="caution">
    <text evidence="1">The sequence shown here is derived from an EMBL/GenBank/DDBJ whole genome shotgun (WGS) entry which is preliminary data.</text>
</comment>
<evidence type="ECO:0000313" key="1">
    <source>
        <dbReference type="EMBL" id="CAG8786613.1"/>
    </source>
</evidence>